<evidence type="ECO:0000313" key="2">
    <source>
        <dbReference type="Proteomes" id="UP001187315"/>
    </source>
</evidence>
<sequence length="95" mass="10609">MDFNWKHGKHITRDTVAKLINDSKRLVVFQTNLAVVYTVEGTSDMVLATSVVSRSPPRRNQAMQLQPTAEQCRVNEWKAISSTCNTSLPMLTSSA</sequence>
<comment type="caution">
    <text evidence="1">The sequence shown here is derived from an EMBL/GenBank/DDBJ whole genome shotgun (WGS) entry which is preliminary data.</text>
</comment>
<accession>A0AA88SAV2</accession>
<dbReference type="AlphaFoldDB" id="A0AA88SAV2"/>
<protein>
    <submittedName>
        <fullName evidence="1">Uncharacterized protein</fullName>
    </submittedName>
</protein>
<organism evidence="1 2">
    <name type="scientific">Tachysurus vachellii</name>
    <name type="common">Darkbarbel catfish</name>
    <name type="synonym">Pelteobagrus vachellii</name>
    <dbReference type="NCBI Taxonomy" id="175792"/>
    <lineage>
        <taxon>Eukaryota</taxon>
        <taxon>Metazoa</taxon>
        <taxon>Chordata</taxon>
        <taxon>Craniata</taxon>
        <taxon>Vertebrata</taxon>
        <taxon>Euteleostomi</taxon>
        <taxon>Actinopterygii</taxon>
        <taxon>Neopterygii</taxon>
        <taxon>Teleostei</taxon>
        <taxon>Ostariophysi</taxon>
        <taxon>Siluriformes</taxon>
        <taxon>Bagridae</taxon>
        <taxon>Tachysurus</taxon>
    </lineage>
</organism>
<name>A0AA88SAV2_TACVA</name>
<dbReference type="Proteomes" id="UP001187315">
    <property type="component" value="Unassembled WGS sequence"/>
</dbReference>
<reference evidence="1" key="1">
    <citation type="submission" date="2023-08" db="EMBL/GenBank/DDBJ databases">
        <title>Pelteobagrus vachellii genome.</title>
        <authorList>
            <person name="Liu H."/>
        </authorList>
    </citation>
    <scope>NUCLEOTIDE SEQUENCE</scope>
    <source>
        <strain evidence="1">PRFRI_2022a</strain>
        <tissue evidence="1">Muscle</tissue>
    </source>
</reference>
<evidence type="ECO:0000313" key="1">
    <source>
        <dbReference type="EMBL" id="KAK2827593.1"/>
    </source>
</evidence>
<keyword evidence="2" id="KW-1185">Reference proteome</keyword>
<gene>
    <name evidence="1" type="ORF">Q7C36_018519</name>
</gene>
<dbReference type="EMBL" id="JAVHJS010000019">
    <property type="protein sequence ID" value="KAK2827593.1"/>
    <property type="molecule type" value="Genomic_DNA"/>
</dbReference>
<proteinExistence type="predicted"/>